<keyword evidence="2" id="KW-1185">Reference proteome</keyword>
<proteinExistence type="predicted"/>
<name>A0ACC2T6W9_9FUNG</name>
<organism evidence="1 2">
    <name type="scientific">Entomophthora muscae</name>
    <dbReference type="NCBI Taxonomy" id="34485"/>
    <lineage>
        <taxon>Eukaryota</taxon>
        <taxon>Fungi</taxon>
        <taxon>Fungi incertae sedis</taxon>
        <taxon>Zoopagomycota</taxon>
        <taxon>Entomophthoromycotina</taxon>
        <taxon>Entomophthoromycetes</taxon>
        <taxon>Entomophthorales</taxon>
        <taxon>Entomophthoraceae</taxon>
        <taxon>Entomophthora</taxon>
    </lineage>
</organism>
<dbReference type="EMBL" id="QTSX02003580">
    <property type="protein sequence ID" value="KAJ9070304.1"/>
    <property type="molecule type" value="Genomic_DNA"/>
</dbReference>
<reference evidence="1" key="1">
    <citation type="submission" date="2022-04" db="EMBL/GenBank/DDBJ databases">
        <title>Genome of the entomopathogenic fungus Entomophthora muscae.</title>
        <authorList>
            <person name="Elya C."/>
            <person name="Lovett B.R."/>
            <person name="Lee E."/>
            <person name="Macias A.M."/>
            <person name="Hajek A.E."/>
            <person name="De Bivort B.L."/>
            <person name="Kasson M.T."/>
            <person name="De Fine Licht H.H."/>
            <person name="Stajich J.E."/>
        </authorList>
    </citation>
    <scope>NUCLEOTIDE SEQUENCE</scope>
    <source>
        <strain evidence="1">Berkeley</strain>
    </source>
</reference>
<accession>A0ACC2T6W9</accession>
<dbReference type="Proteomes" id="UP001165960">
    <property type="component" value="Unassembled WGS sequence"/>
</dbReference>
<comment type="caution">
    <text evidence="1">The sequence shown here is derived from an EMBL/GenBank/DDBJ whole genome shotgun (WGS) entry which is preliminary data.</text>
</comment>
<evidence type="ECO:0000313" key="1">
    <source>
        <dbReference type="EMBL" id="KAJ9070304.1"/>
    </source>
</evidence>
<protein>
    <submittedName>
        <fullName evidence="1">Uncharacterized protein</fullName>
    </submittedName>
</protein>
<gene>
    <name evidence="1" type="ORF">DSO57_1009396</name>
</gene>
<evidence type="ECO:0000313" key="2">
    <source>
        <dbReference type="Proteomes" id="UP001165960"/>
    </source>
</evidence>
<sequence length="67" mass="7902">MCRNLWDRGQVRWSSAWRSFGRQSKFCLTISILTSPLMVSRPTFHLLRHIYFRTLRSSLFPSLGVIS</sequence>